<reference evidence="1 2" key="1">
    <citation type="submission" date="2013-08" db="EMBL/GenBank/DDBJ databases">
        <title>Flavobacterium limnosediminis JC2902 genome sequencing.</title>
        <authorList>
            <person name="Lee K."/>
            <person name="Yi H."/>
            <person name="Park S."/>
            <person name="Chun J."/>
        </authorList>
    </citation>
    <scope>NUCLEOTIDE SEQUENCE [LARGE SCALE GENOMIC DNA]</scope>
    <source>
        <strain evidence="1 2">JC2902</strain>
    </source>
</reference>
<proteinExistence type="predicted"/>
<name>V6SRP3_9FLAO</name>
<dbReference type="AlphaFoldDB" id="V6SRP3"/>
<dbReference type="Proteomes" id="UP000018004">
    <property type="component" value="Unassembled WGS sequence"/>
</dbReference>
<dbReference type="EMBL" id="AVGG01000005">
    <property type="protein sequence ID" value="ESU28857.1"/>
    <property type="molecule type" value="Genomic_DNA"/>
</dbReference>
<evidence type="ECO:0000313" key="1">
    <source>
        <dbReference type="EMBL" id="ESU28857.1"/>
    </source>
</evidence>
<evidence type="ECO:0000313" key="2">
    <source>
        <dbReference type="Proteomes" id="UP000018004"/>
    </source>
</evidence>
<comment type="caution">
    <text evidence="1">The sequence shown here is derived from an EMBL/GenBank/DDBJ whole genome shotgun (WGS) entry which is preliminary data.</text>
</comment>
<gene>
    <name evidence="1" type="ORF">FLJC2902T_14540</name>
</gene>
<protein>
    <submittedName>
        <fullName evidence="1">Uncharacterized protein</fullName>
    </submittedName>
</protein>
<sequence>MISKSKYYGAVFNFVVFDLKATLSKLVKIHFEGSKEVIN</sequence>
<accession>V6SRP3</accession>
<organism evidence="1 2">
    <name type="scientific">Flavobacterium limnosediminis JC2902</name>
    <dbReference type="NCBI Taxonomy" id="1341181"/>
    <lineage>
        <taxon>Bacteria</taxon>
        <taxon>Pseudomonadati</taxon>
        <taxon>Bacteroidota</taxon>
        <taxon>Flavobacteriia</taxon>
        <taxon>Flavobacteriales</taxon>
        <taxon>Flavobacteriaceae</taxon>
        <taxon>Flavobacterium</taxon>
    </lineage>
</organism>
<keyword evidence="2" id="KW-1185">Reference proteome</keyword>